<keyword evidence="2" id="KW-0812">Transmembrane</keyword>
<evidence type="ECO:0000313" key="6">
    <source>
        <dbReference type="EMBL" id="KAK6751856.1"/>
    </source>
</evidence>
<evidence type="ECO:0000256" key="2">
    <source>
        <dbReference type="ARBA" id="ARBA00022692"/>
    </source>
</evidence>
<evidence type="ECO:0000256" key="4">
    <source>
        <dbReference type="ARBA" id="ARBA00023136"/>
    </source>
</evidence>
<dbReference type="SUPFAM" id="SSF53822">
    <property type="entry name" value="Periplasmic binding protein-like I"/>
    <property type="match status" value="1"/>
</dbReference>
<reference evidence="6 7" key="1">
    <citation type="submission" date="2023-08" db="EMBL/GenBank/DDBJ databases">
        <title>A Necator americanus chromosomal reference genome.</title>
        <authorList>
            <person name="Ilik V."/>
            <person name="Petrzelkova K.J."/>
            <person name="Pardy F."/>
            <person name="Fuh T."/>
            <person name="Niatou-Singa F.S."/>
            <person name="Gouil Q."/>
            <person name="Baker L."/>
            <person name="Ritchie M.E."/>
            <person name="Jex A.R."/>
            <person name="Gazzola D."/>
            <person name="Li H."/>
            <person name="Toshio Fujiwara R."/>
            <person name="Zhan B."/>
            <person name="Aroian R.V."/>
            <person name="Pafco B."/>
            <person name="Schwarz E.M."/>
        </authorList>
    </citation>
    <scope>NUCLEOTIDE SEQUENCE [LARGE SCALE GENOMIC DNA]</scope>
    <source>
        <strain evidence="6 7">Aroian</strain>
        <tissue evidence="6">Whole animal</tissue>
    </source>
</reference>
<name>A0ABR1DQV6_NECAM</name>
<evidence type="ECO:0000313" key="7">
    <source>
        <dbReference type="Proteomes" id="UP001303046"/>
    </source>
</evidence>
<keyword evidence="7" id="KW-1185">Reference proteome</keyword>
<keyword evidence="3" id="KW-1133">Transmembrane helix</keyword>
<comment type="caution">
    <text evidence="6">The sequence shown here is derived from an EMBL/GenBank/DDBJ whole genome shotgun (WGS) entry which is preliminary data.</text>
</comment>
<dbReference type="Gene3D" id="3.40.50.2300">
    <property type="match status" value="1"/>
</dbReference>
<dbReference type="InterPro" id="IPR028082">
    <property type="entry name" value="Peripla_BP_I"/>
</dbReference>
<evidence type="ECO:0000259" key="5">
    <source>
        <dbReference type="Pfam" id="PF01094"/>
    </source>
</evidence>
<proteinExistence type="predicted"/>
<comment type="subcellular location">
    <subcellularLocation>
        <location evidence="1">Membrane</location>
    </subcellularLocation>
</comment>
<protein>
    <recommendedName>
        <fullName evidence="5">Receptor ligand binding region domain-containing protein</fullName>
    </recommendedName>
</protein>
<evidence type="ECO:0000256" key="3">
    <source>
        <dbReference type="ARBA" id="ARBA00022989"/>
    </source>
</evidence>
<sequence>MMKSVLQLFQMFEWNRVAIFYTPNEVQYCDSIIDDTMAVFADESTYYVEVIQKTVWNRQDDEYFRNEMLRAKRSSRIIVVCLDTAKDRRNFMKAARRLDMVSDEFVYVLLGMRGFAFVSNGLTPFWEDLENDHADDQLVKEVSKRILVVDTNSDDVDTQKINDFTKNVGPRVRNDPLYCSTTACLGNDGKPMAVWSRHLHDVFYLYGLSLNDSLSLDPVGGQSNASTLSHSMKRSFVGSDEGDNAETLAANKDHYQSWPQLK</sequence>
<accession>A0ABR1DQV6</accession>
<dbReference type="Proteomes" id="UP001303046">
    <property type="component" value="Unassembled WGS sequence"/>
</dbReference>
<keyword evidence="4" id="KW-0472">Membrane</keyword>
<feature type="domain" description="Receptor ligand binding region" evidence="5">
    <location>
        <begin position="2"/>
        <end position="227"/>
    </location>
</feature>
<dbReference type="EMBL" id="JAVFWL010000004">
    <property type="protein sequence ID" value="KAK6751856.1"/>
    <property type="molecule type" value="Genomic_DNA"/>
</dbReference>
<dbReference type="Pfam" id="PF01094">
    <property type="entry name" value="ANF_receptor"/>
    <property type="match status" value="1"/>
</dbReference>
<gene>
    <name evidence="6" type="primary">Necator_chrIV.g16635</name>
    <name evidence="6" type="ORF">RB195_003338</name>
</gene>
<dbReference type="CDD" id="cd06352">
    <property type="entry name" value="PBP1_NPR_GC-like"/>
    <property type="match status" value="1"/>
</dbReference>
<organism evidence="6 7">
    <name type="scientific">Necator americanus</name>
    <name type="common">Human hookworm</name>
    <dbReference type="NCBI Taxonomy" id="51031"/>
    <lineage>
        <taxon>Eukaryota</taxon>
        <taxon>Metazoa</taxon>
        <taxon>Ecdysozoa</taxon>
        <taxon>Nematoda</taxon>
        <taxon>Chromadorea</taxon>
        <taxon>Rhabditida</taxon>
        <taxon>Rhabditina</taxon>
        <taxon>Rhabditomorpha</taxon>
        <taxon>Strongyloidea</taxon>
        <taxon>Ancylostomatidae</taxon>
        <taxon>Bunostominae</taxon>
        <taxon>Necator</taxon>
    </lineage>
</organism>
<dbReference type="InterPro" id="IPR001828">
    <property type="entry name" value="ANF_lig-bd_rcpt"/>
</dbReference>
<evidence type="ECO:0000256" key="1">
    <source>
        <dbReference type="ARBA" id="ARBA00004370"/>
    </source>
</evidence>